<organism evidence="2">
    <name type="scientific">Drosophila grimshawi</name>
    <name type="common">Hawaiian fruit fly</name>
    <name type="synonym">Idiomyia grimshawi</name>
    <dbReference type="NCBI Taxonomy" id="7222"/>
    <lineage>
        <taxon>Eukaryota</taxon>
        <taxon>Metazoa</taxon>
        <taxon>Ecdysozoa</taxon>
        <taxon>Arthropoda</taxon>
        <taxon>Hexapoda</taxon>
        <taxon>Insecta</taxon>
        <taxon>Pterygota</taxon>
        <taxon>Neoptera</taxon>
        <taxon>Endopterygota</taxon>
        <taxon>Diptera</taxon>
        <taxon>Brachycera</taxon>
        <taxon>Muscomorpha</taxon>
        <taxon>Ephydroidea</taxon>
        <taxon>Drosophilidae</taxon>
        <taxon>Drosophila</taxon>
        <taxon>Hawaiian Drosophila</taxon>
    </lineage>
</organism>
<evidence type="ECO:0000313" key="2">
    <source>
        <dbReference type="Proteomes" id="UP000001070"/>
    </source>
</evidence>
<accession>B4JLD9</accession>
<protein>
    <submittedName>
        <fullName evidence="1">GH11888</fullName>
    </submittedName>
</protein>
<reference evidence="1 2" key="1">
    <citation type="journal article" date="2007" name="Nature">
        <title>Evolution of genes and genomes on the Drosophila phylogeny.</title>
        <authorList>
            <consortium name="Drosophila 12 Genomes Consortium"/>
            <person name="Clark A.G."/>
            <person name="Eisen M.B."/>
            <person name="Smith D.R."/>
            <person name="Bergman C.M."/>
            <person name="Oliver B."/>
            <person name="Markow T.A."/>
            <person name="Kaufman T.C."/>
            <person name="Kellis M."/>
            <person name="Gelbart W."/>
            <person name="Iyer V.N."/>
            <person name="Pollard D.A."/>
            <person name="Sackton T.B."/>
            <person name="Larracuente A.M."/>
            <person name="Singh N.D."/>
            <person name="Abad J.P."/>
            <person name="Abt D.N."/>
            <person name="Adryan B."/>
            <person name="Aguade M."/>
            <person name="Akashi H."/>
            <person name="Anderson W.W."/>
            <person name="Aquadro C.F."/>
            <person name="Ardell D.H."/>
            <person name="Arguello R."/>
            <person name="Artieri C.G."/>
            <person name="Barbash D.A."/>
            <person name="Barker D."/>
            <person name="Barsanti P."/>
            <person name="Batterham P."/>
            <person name="Batzoglou S."/>
            <person name="Begun D."/>
            <person name="Bhutkar A."/>
            <person name="Blanco E."/>
            <person name="Bosak S.A."/>
            <person name="Bradley R.K."/>
            <person name="Brand A.D."/>
            <person name="Brent M.R."/>
            <person name="Brooks A.N."/>
            <person name="Brown R.H."/>
            <person name="Butlin R.K."/>
            <person name="Caggese C."/>
            <person name="Calvi B.R."/>
            <person name="Bernardo de Carvalho A."/>
            <person name="Caspi A."/>
            <person name="Castrezana S."/>
            <person name="Celniker S.E."/>
            <person name="Chang J.L."/>
            <person name="Chapple C."/>
            <person name="Chatterji S."/>
            <person name="Chinwalla A."/>
            <person name="Civetta A."/>
            <person name="Clifton S.W."/>
            <person name="Comeron J.M."/>
            <person name="Costello J.C."/>
            <person name="Coyne J.A."/>
            <person name="Daub J."/>
            <person name="David R.G."/>
            <person name="Delcher A.L."/>
            <person name="Delehaunty K."/>
            <person name="Do C.B."/>
            <person name="Ebling H."/>
            <person name="Edwards K."/>
            <person name="Eickbush T."/>
            <person name="Evans J.D."/>
            <person name="Filipski A."/>
            <person name="Findeiss S."/>
            <person name="Freyhult E."/>
            <person name="Fulton L."/>
            <person name="Fulton R."/>
            <person name="Garcia A.C."/>
            <person name="Gardiner A."/>
            <person name="Garfield D.A."/>
            <person name="Garvin B.E."/>
            <person name="Gibson G."/>
            <person name="Gilbert D."/>
            <person name="Gnerre S."/>
            <person name="Godfrey J."/>
            <person name="Good R."/>
            <person name="Gotea V."/>
            <person name="Gravely B."/>
            <person name="Greenberg A.J."/>
            <person name="Griffiths-Jones S."/>
            <person name="Gross S."/>
            <person name="Guigo R."/>
            <person name="Gustafson E.A."/>
            <person name="Haerty W."/>
            <person name="Hahn M.W."/>
            <person name="Halligan D.L."/>
            <person name="Halpern A.L."/>
            <person name="Halter G.M."/>
            <person name="Han M.V."/>
            <person name="Heger A."/>
            <person name="Hillier L."/>
            <person name="Hinrichs A.S."/>
            <person name="Holmes I."/>
            <person name="Hoskins R.A."/>
            <person name="Hubisz M.J."/>
            <person name="Hultmark D."/>
            <person name="Huntley M.A."/>
            <person name="Jaffe D.B."/>
            <person name="Jagadeeshan S."/>
            <person name="Jeck W.R."/>
            <person name="Johnson J."/>
            <person name="Jones C.D."/>
            <person name="Jordan W.C."/>
            <person name="Karpen G.H."/>
            <person name="Kataoka E."/>
            <person name="Keightley P.D."/>
            <person name="Kheradpour P."/>
            <person name="Kirkness E.F."/>
            <person name="Koerich L.B."/>
            <person name="Kristiansen K."/>
            <person name="Kudrna D."/>
            <person name="Kulathinal R.J."/>
            <person name="Kumar S."/>
            <person name="Kwok R."/>
            <person name="Lander E."/>
            <person name="Langley C.H."/>
            <person name="Lapoint R."/>
            <person name="Lazzaro B.P."/>
            <person name="Lee S.J."/>
            <person name="Levesque L."/>
            <person name="Li R."/>
            <person name="Lin C.F."/>
            <person name="Lin M.F."/>
            <person name="Lindblad-Toh K."/>
            <person name="Llopart A."/>
            <person name="Long M."/>
            <person name="Low L."/>
            <person name="Lozovsky E."/>
            <person name="Lu J."/>
            <person name="Luo M."/>
            <person name="Machado C.A."/>
            <person name="Makalowski W."/>
            <person name="Marzo M."/>
            <person name="Matsuda M."/>
            <person name="Matzkin L."/>
            <person name="McAllister B."/>
            <person name="McBride C.S."/>
            <person name="McKernan B."/>
            <person name="McKernan K."/>
            <person name="Mendez-Lago M."/>
            <person name="Minx P."/>
            <person name="Mollenhauer M.U."/>
            <person name="Montooth K."/>
            <person name="Mount S.M."/>
            <person name="Mu X."/>
            <person name="Myers E."/>
            <person name="Negre B."/>
            <person name="Newfeld S."/>
            <person name="Nielsen R."/>
            <person name="Noor M.A."/>
            <person name="O'Grady P."/>
            <person name="Pachter L."/>
            <person name="Papaceit M."/>
            <person name="Parisi M.J."/>
            <person name="Parisi M."/>
            <person name="Parts L."/>
            <person name="Pedersen J.S."/>
            <person name="Pesole G."/>
            <person name="Phillippy A.M."/>
            <person name="Ponting C.P."/>
            <person name="Pop M."/>
            <person name="Porcelli D."/>
            <person name="Powell J.R."/>
            <person name="Prohaska S."/>
            <person name="Pruitt K."/>
            <person name="Puig M."/>
            <person name="Quesneville H."/>
            <person name="Ram K.R."/>
            <person name="Rand D."/>
            <person name="Rasmussen M.D."/>
            <person name="Reed L.K."/>
            <person name="Reenan R."/>
            <person name="Reily A."/>
            <person name="Remington K.A."/>
            <person name="Rieger T.T."/>
            <person name="Ritchie M.G."/>
            <person name="Robin C."/>
            <person name="Rogers Y.H."/>
            <person name="Rohde C."/>
            <person name="Rozas J."/>
            <person name="Rubenfield M.J."/>
            <person name="Ruiz A."/>
            <person name="Russo S."/>
            <person name="Salzberg S.L."/>
            <person name="Sanchez-Gracia A."/>
            <person name="Saranga D.J."/>
            <person name="Sato H."/>
            <person name="Schaeffer S.W."/>
            <person name="Schatz M.C."/>
            <person name="Schlenke T."/>
            <person name="Schwartz R."/>
            <person name="Segarra C."/>
            <person name="Singh R.S."/>
            <person name="Sirot L."/>
            <person name="Sirota M."/>
            <person name="Sisneros N.B."/>
            <person name="Smith C.D."/>
            <person name="Smith T.F."/>
            <person name="Spieth J."/>
            <person name="Stage D.E."/>
            <person name="Stark A."/>
            <person name="Stephan W."/>
            <person name="Strausberg R.L."/>
            <person name="Strempel S."/>
            <person name="Sturgill D."/>
            <person name="Sutton G."/>
            <person name="Sutton G.G."/>
            <person name="Tao W."/>
            <person name="Teichmann S."/>
            <person name="Tobari Y.N."/>
            <person name="Tomimura Y."/>
            <person name="Tsolas J.M."/>
            <person name="Valente V.L."/>
            <person name="Venter E."/>
            <person name="Venter J.C."/>
            <person name="Vicario S."/>
            <person name="Vieira F.G."/>
            <person name="Vilella A.J."/>
            <person name="Villasante A."/>
            <person name="Walenz B."/>
            <person name="Wang J."/>
            <person name="Wasserman M."/>
            <person name="Watts T."/>
            <person name="Wilson D."/>
            <person name="Wilson R.K."/>
            <person name="Wing R.A."/>
            <person name="Wolfner M.F."/>
            <person name="Wong A."/>
            <person name="Wong G.K."/>
            <person name="Wu C.I."/>
            <person name="Wu G."/>
            <person name="Yamamoto D."/>
            <person name="Yang H.P."/>
            <person name="Yang S.P."/>
            <person name="Yorke J.A."/>
            <person name="Yoshida K."/>
            <person name="Zdobnov E."/>
            <person name="Zhang P."/>
            <person name="Zhang Y."/>
            <person name="Zimin A.V."/>
            <person name="Baldwin J."/>
            <person name="Abdouelleil A."/>
            <person name="Abdulkadir J."/>
            <person name="Abebe A."/>
            <person name="Abera B."/>
            <person name="Abreu J."/>
            <person name="Acer S.C."/>
            <person name="Aftuck L."/>
            <person name="Alexander A."/>
            <person name="An P."/>
            <person name="Anderson E."/>
            <person name="Anderson S."/>
            <person name="Arachi H."/>
            <person name="Azer M."/>
            <person name="Bachantsang P."/>
            <person name="Barry A."/>
            <person name="Bayul T."/>
            <person name="Berlin A."/>
            <person name="Bessette D."/>
            <person name="Bloom T."/>
            <person name="Blye J."/>
            <person name="Boguslavskiy L."/>
            <person name="Bonnet C."/>
            <person name="Boukhgalter B."/>
            <person name="Bourzgui I."/>
            <person name="Brown A."/>
            <person name="Cahill P."/>
            <person name="Channer S."/>
            <person name="Cheshatsang Y."/>
            <person name="Chuda L."/>
            <person name="Citroen M."/>
            <person name="Collymore A."/>
            <person name="Cooke P."/>
            <person name="Costello M."/>
            <person name="D'Aco K."/>
            <person name="Daza R."/>
            <person name="De Haan G."/>
            <person name="DeGray S."/>
            <person name="DeMaso C."/>
            <person name="Dhargay N."/>
            <person name="Dooley K."/>
            <person name="Dooley E."/>
            <person name="Doricent M."/>
            <person name="Dorje P."/>
            <person name="Dorjee K."/>
            <person name="Dupes A."/>
            <person name="Elong R."/>
            <person name="Falk J."/>
            <person name="Farina A."/>
            <person name="Faro S."/>
            <person name="Ferguson D."/>
            <person name="Fisher S."/>
            <person name="Foley C.D."/>
            <person name="Franke A."/>
            <person name="Friedrich D."/>
            <person name="Gadbois L."/>
            <person name="Gearin G."/>
            <person name="Gearin C.R."/>
            <person name="Giannoukos G."/>
            <person name="Goode T."/>
            <person name="Graham J."/>
            <person name="Grandbois E."/>
            <person name="Grewal S."/>
            <person name="Gyaltsen K."/>
            <person name="Hafez N."/>
            <person name="Hagos B."/>
            <person name="Hall J."/>
            <person name="Henson C."/>
            <person name="Hollinger A."/>
            <person name="Honan T."/>
            <person name="Huard M.D."/>
            <person name="Hughes L."/>
            <person name="Hurhula B."/>
            <person name="Husby M.E."/>
            <person name="Kamat A."/>
            <person name="Kanga B."/>
            <person name="Kashin S."/>
            <person name="Khazanovich D."/>
            <person name="Kisner P."/>
            <person name="Lance K."/>
            <person name="Lara M."/>
            <person name="Lee W."/>
            <person name="Lennon N."/>
            <person name="Letendre F."/>
            <person name="LeVine R."/>
            <person name="Lipovsky A."/>
            <person name="Liu X."/>
            <person name="Liu J."/>
            <person name="Liu S."/>
            <person name="Lokyitsang T."/>
            <person name="Lokyitsang Y."/>
            <person name="Lubonja R."/>
            <person name="Lui A."/>
            <person name="MacDonald P."/>
            <person name="Magnisalis V."/>
            <person name="Maru K."/>
            <person name="Matthews C."/>
            <person name="McCusker W."/>
            <person name="McDonough S."/>
            <person name="Mehta T."/>
            <person name="Meldrim J."/>
            <person name="Meneus L."/>
            <person name="Mihai O."/>
            <person name="Mihalev A."/>
            <person name="Mihova T."/>
            <person name="Mittelman R."/>
            <person name="Mlenga V."/>
            <person name="Montmayeur A."/>
            <person name="Mulrain L."/>
            <person name="Navidi A."/>
            <person name="Naylor J."/>
            <person name="Negash T."/>
            <person name="Nguyen T."/>
            <person name="Nguyen N."/>
            <person name="Nicol R."/>
            <person name="Norbu C."/>
            <person name="Norbu N."/>
            <person name="Novod N."/>
            <person name="O'Neill B."/>
            <person name="Osman S."/>
            <person name="Markiewicz E."/>
            <person name="Oyono O.L."/>
            <person name="Patti C."/>
            <person name="Phunkhang P."/>
            <person name="Pierre F."/>
            <person name="Priest M."/>
            <person name="Raghuraman S."/>
            <person name="Rege F."/>
            <person name="Reyes R."/>
            <person name="Rise C."/>
            <person name="Rogov P."/>
            <person name="Ross K."/>
            <person name="Ryan E."/>
            <person name="Settipalli S."/>
            <person name="Shea T."/>
            <person name="Sherpa N."/>
            <person name="Shi L."/>
            <person name="Shih D."/>
            <person name="Sparrow T."/>
            <person name="Spaulding J."/>
            <person name="Stalker J."/>
            <person name="Stange-Thomann N."/>
            <person name="Stavropoulos S."/>
            <person name="Stone C."/>
            <person name="Strader C."/>
            <person name="Tesfaye S."/>
            <person name="Thomson T."/>
            <person name="Thoulutsang Y."/>
            <person name="Thoulutsang D."/>
            <person name="Topham K."/>
            <person name="Topping I."/>
            <person name="Tsamla T."/>
            <person name="Vassiliev H."/>
            <person name="Vo A."/>
            <person name="Wangchuk T."/>
            <person name="Wangdi T."/>
            <person name="Weiand M."/>
            <person name="Wilkinson J."/>
            <person name="Wilson A."/>
            <person name="Yadav S."/>
            <person name="Young G."/>
            <person name="Yu Q."/>
            <person name="Zembek L."/>
            <person name="Zhong D."/>
            <person name="Zimmer A."/>
            <person name="Zwirko Z."/>
            <person name="Jaffe D.B."/>
            <person name="Alvarez P."/>
            <person name="Brockman W."/>
            <person name="Butler J."/>
            <person name="Chin C."/>
            <person name="Gnerre S."/>
            <person name="Grabherr M."/>
            <person name="Kleber M."/>
            <person name="Mauceli E."/>
            <person name="MacCallum I."/>
        </authorList>
    </citation>
    <scope>NUCLEOTIDE SEQUENCE [LARGE SCALE GENOMIC DNA]</scope>
    <source>
        <strain evidence="2">Tucson 15287-2541.00</strain>
    </source>
</reference>
<gene>
    <name evidence="1" type="primary">Dgri\GH11888</name>
    <name evidence="1" type="ORF">Dgri_GH11888</name>
</gene>
<keyword evidence="2" id="KW-1185">Reference proteome</keyword>
<evidence type="ECO:0000313" key="1">
    <source>
        <dbReference type="EMBL" id="EDW00392.1"/>
    </source>
</evidence>
<dbReference type="Proteomes" id="UP000001070">
    <property type="component" value="Unassembled WGS sequence"/>
</dbReference>
<dbReference type="HOGENOM" id="CLU_1760689_0_0_1"/>
<sequence>MSVCLSGASPHLASSPSTGQTAAITNLYPCWQQFDARVFVAAFWHLAAKWCIWLDTQAEICQIGLTRQLTGVGTPDDIDIDINININIDTDDEGDVINENHQEPTNLSLSLSRSLYFVATVTLATAFLFPNLAAVSPAAAAVGCPVPR</sequence>
<dbReference type="AlphaFoldDB" id="B4JLD9"/>
<dbReference type="EMBL" id="CH916370">
    <property type="protein sequence ID" value="EDW00392.1"/>
    <property type="molecule type" value="Genomic_DNA"/>
</dbReference>
<dbReference type="InParanoid" id="B4JLD9"/>
<proteinExistence type="predicted"/>
<name>B4JLD9_DROGR</name>